<dbReference type="InterPro" id="IPR012280">
    <property type="entry name" value="Semialdhyde_DH_dimer_dom"/>
</dbReference>
<dbReference type="GO" id="GO:0046983">
    <property type="term" value="F:protein dimerization activity"/>
    <property type="evidence" value="ECO:0007669"/>
    <property type="project" value="InterPro"/>
</dbReference>
<dbReference type="Pfam" id="PF02774">
    <property type="entry name" value="Semialdhyde_dhC"/>
    <property type="match status" value="1"/>
</dbReference>
<evidence type="ECO:0000313" key="2">
    <source>
        <dbReference type="EMBL" id="KGN49603.1"/>
    </source>
</evidence>
<dbReference type="OrthoDB" id="1647286at2759"/>
<dbReference type="Proteomes" id="UP000029981">
    <property type="component" value="Chromosome 5"/>
</dbReference>
<sequence>MLLKSDANVKVTATCIRVPVMRAHAGSINRQFENPHDENTAREILKNAPGVVIIDDRKANQFPTPLKVSNKDDIAVGRIRQDVSLDGNKGLDIFICGDQIRKGAALNAVQIAELLL</sequence>
<dbReference type="AlphaFoldDB" id="A0A0A0KJ87"/>
<gene>
    <name evidence="2" type="ORF">Csa_5G021360</name>
</gene>
<accession>A0A0A0KJ87</accession>
<dbReference type="STRING" id="3659.A0A0A0KJ87"/>
<dbReference type="GO" id="GO:0016620">
    <property type="term" value="F:oxidoreductase activity, acting on the aldehyde or oxo group of donors, NAD or NADP as acceptor"/>
    <property type="evidence" value="ECO:0007669"/>
    <property type="project" value="InterPro"/>
</dbReference>
<reference evidence="2 3" key="2">
    <citation type="journal article" date="2009" name="PLoS ONE">
        <title>An integrated genetic and cytogenetic map of the cucumber genome.</title>
        <authorList>
            <person name="Ren Y."/>
            <person name="Zhang Z."/>
            <person name="Liu J."/>
            <person name="Staub J.E."/>
            <person name="Han Y."/>
            <person name="Cheng Z."/>
            <person name="Li X."/>
            <person name="Lu J."/>
            <person name="Miao H."/>
            <person name="Kang H."/>
            <person name="Xie B."/>
            <person name="Gu X."/>
            <person name="Wang X."/>
            <person name="Du Y."/>
            <person name="Jin W."/>
            <person name="Huang S."/>
        </authorList>
    </citation>
    <scope>NUCLEOTIDE SEQUENCE [LARGE SCALE GENOMIC DNA]</scope>
    <source>
        <strain evidence="3">cv. 9930</strain>
    </source>
</reference>
<dbReference type="Gramene" id="KGN49603">
    <property type="protein sequence ID" value="KGN49603"/>
    <property type="gene ID" value="Csa_5G021360"/>
</dbReference>
<name>A0A0A0KJ87_CUCSA</name>
<dbReference type="EMBL" id="CM002926">
    <property type="protein sequence ID" value="KGN49603.1"/>
    <property type="molecule type" value="Genomic_DNA"/>
</dbReference>
<reference evidence="2 3" key="1">
    <citation type="journal article" date="2009" name="Nat. Genet.">
        <title>The genome of the cucumber, Cucumis sativus L.</title>
        <authorList>
            <person name="Huang S."/>
            <person name="Li R."/>
            <person name="Zhang Z."/>
            <person name="Li L."/>
            <person name="Gu X."/>
            <person name="Fan W."/>
            <person name="Lucas W.J."/>
            <person name="Wang X."/>
            <person name="Xie B."/>
            <person name="Ni P."/>
            <person name="Ren Y."/>
            <person name="Zhu H."/>
            <person name="Li J."/>
            <person name="Lin K."/>
            <person name="Jin W."/>
            <person name="Fei Z."/>
            <person name="Li G."/>
            <person name="Staub J."/>
            <person name="Kilian A."/>
            <person name="van der Vossen E.A."/>
            <person name="Wu Y."/>
            <person name="Guo J."/>
            <person name="He J."/>
            <person name="Jia Z."/>
            <person name="Ren Y."/>
            <person name="Tian G."/>
            <person name="Lu Y."/>
            <person name="Ruan J."/>
            <person name="Qian W."/>
            <person name="Wang M."/>
            <person name="Huang Q."/>
            <person name="Li B."/>
            <person name="Xuan Z."/>
            <person name="Cao J."/>
            <person name="Asan"/>
            <person name="Wu Z."/>
            <person name="Zhang J."/>
            <person name="Cai Q."/>
            <person name="Bai Y."/>
            <person name="Zhao B."/>
            <person name="Han Y."/>
            <person name="Li Y."/>
            <person name="Li X."/>
            <person name="Wang S."/>
            <person name="Shi Q."/>
            <person name="Liu S."/>
            <person name="Cho W.K."/>
            <person name="Kim J.Y."/>
            <person name="Xu Y."/>
            <person name="Heller-Uszynska K."/>
            <person name="Miao H."/>
            <person name="Cheng Z."/>
            <person name="Zhang S."/>
            <person name="Wu J."/>
            <person name="Yang Y."/>
            <person name="Kang H."/>
            <person name="Li M."/>
            <person name="Liang H."/>
            <person name="Ren X."/>
            <person name="Shi Z."/>
            <person name="Wen M."/>
            <person name="Jian M."/>
            <person name="Yang H."/>
            <person name="Zhang G."/>
            <person name="Yang Z."/>
            <person name="Chen R."/>
            <person name="Liu S."/>
            <person name="Li J."/>
            <person name="Ma L."/>
            <person name="Liu H."/>
            <person name="Zhou Y."/>
            <person name="Zhao J."/>
            <person name="Fang X."/>
            <person name="Li G."/>
            <person name="Fang L."/>
            <person name="Li Y."/>
            <person name="Liu D."/>
            <person name="Zheng H."/>
            <person name="Zhang Y."/>
            <person name="Qin N."/>
            <person name="Li Z."/>
            <person name="Yang G."/>
            <person name="Yang S."/>
            <person name="Bolund L."/>
            <person name="Kristiansen K."/>
            <person name="Zheng H."/>
            <person name="Li S."/>
            <person name="Zhang X."/>
            <person name="Yang H."/>
            <person name="Wang J."/>
            <person name="Sun R."/>
            <person name="Zhang B."/>
            <person name="Jiang S."/>
            <person name="Wang J."/>
            <person name="Du Y."/>
            <person name="Li S."/>
        </authorList>
    </citation>
    <scope>NUCLEOTIDE SEQUENCE [LARGE SCALE GENOMIC DNA]</scope>
    <source>
        <strain evidence="3">cv. 9930</strain>
    </source>
</reference>
<dbReference type="eggNOG" id="KOG4777">
    <property type="taxonomic scope" value="Eukaryota"/>
</dbReference>
<protein>
    <recommendedName>
        <fullName evidence="1">Semialdehyde dehydrogenase dimerisation domain-containing protein</fullName>
    </recommendedName>
</protein>
<dbReference type="GO" id="GO:0008652">
    <property type="term" value="P:amino acid biosynthetic process"/>
    <property type="evidence" value="ECO:0007669"/>
    <property type="project" value="InterPro"/>
</dbReference>
<dbReference type="PANTHER" id="PTHR46278:SF2">
    <property type="entry name" value="ASPARTATE-SEMIALDEHYDE DEHYDROGENASE"/>
    <property type="match status" value="1"/>
</dbReference>
<reference evidence="2 3" key="4">
    <citation type="journal article" date="2011" name="BMC Genomics">
        <title>RNA-Seq improves annotation of protein-coding genes in the cucumber genome.</title>
        <authorList>
            <person name="Li Z."/>
            <person name="Zhang Z."/>
            <person name="Yan P."/>
            <person name="Huang S."/>
            <person name="Fei Z."/>
            <person name="Lin K."/>
        </authorList>
    </citation>
    <scope>NUCLEOTIDE SEQUENCE [LARGE SCALE GENOMIC DNA]</scope>
    <source>
        <strain evidence="3">cv. 9930</strain>
    </source>
</reference>
<dbReference type="Gene3D" id="3.30.360.10">
    <property type="entry name" value="Dihydrodipicolinate Reductase, domain 2"/>
    <property type="match status" value="1"/>
</dbReference>
<keyword evidence="3" id="KW-1185">Reference proteome</keyword>
<proteinExistence type="predicted"/>
<organism evidence="2 3">
    <name type="scientific">Cucumis sativus</name>
    <name type="common">Cucumber</name>
    <dbReference type="NCBI Taxonomy" id="3659"/>
    <lineage>
        <taxon>Eukaryota</taxon>
        <taxon>Viridiplantae</taxon>
        <taxon>Streptophyta</taxon>
        <taxon>Embryophyta</taxon>
        <taxon>Tracheophyta</taxon>
        <taxon>Spermatophyta</taxon>
        <taxon>Magnoliopsida</taxon>
        <taxon>eudicotyledons</taxon>
        <taxon>Gunneridae</taxon>
        <taxon>Pentapetalae</taxon>
        <taxon>rosids</taxon>
        <taxon>fabids</taxon>
        <taxon>Cucurbitales</taxon>
        <taxon>Cucurbitaceae</taxon>
        <taxon>Benincaseae</taxon>
        <taxon>Cucumis</taxon>
    </lineage>
</organism>
<dbReference type="OMA" id="HAGSINR"/>
<reference evidence="2 3" key="3">
    <citation type="journal article" date="2010" name="BMC Genomics">
        <title>Transcriptome sequencing and comparative analysis of cucumber flowers with different sex types.</title>
        <authorList>
            <person name="Guo S."/>
            <person name="Zheng Y."/>
            <person name="Joung J.G."/>
            <person name="Liu S."/>
            <person name="Zhang Z."/>
            <person name="Crasta O.R."/>
            <person name="Sobral B.W."/>
            <person name="Xu Y."/>
            <person name="Huang S."/>
            <person name="Fei Z."/>
        </authorList>
    </citation>
    <scope>NUCLEOTIDE SEQUENCE [LARGE SCALE GENOMIC DNA]</scope>
    <source>
        <strain evidence="3">cv. 9930</strain>
    </source>
</reference>
<evidence type="ECO:0000259" key="1">
    <source>
        <dbReference type="Pfam" id="PF02774"/>
    </source>
</evidence>
<dbReference type="SUPFAM" id="SSF55347">
    <property type="entry name" value="Glyceraldehyde-3-phosphate dehydrogenase-like, C-terminal domain"/>
    <property type="match status" value="1"/>
</dbReference>
<evidence type="ECO:0000313" key="3">
    <source>
        <dbReference type="Proteomes" id="UP000029981"/>
    </source>
</evidence>
<feature type="domain" description="Semialdehyde dehydrogenase dimerisation" evidence="1">
    <location>
        <begin position="8"/>
        <end position="102"/>
    </location>
</feature>
<dbReference type="PANTHER" id="PTHR46278">
    <property type="entry name" value="DEHYDROGENASE, PUTATIVE-RELATED"/>
    <property type="match status" value="1"/>
</dbReference>